<dbReference type="InterPro" id="IPR036707">
    <property type="entry name" value="MinE_sf"/>
</dbReference>
<dbReference type="Pfam" id="PF03776">
    <property type="entry name" value="MinE"/>
    <property type="match status" value="1"/>
</dbReference>
<comment type="similarity">
    <text evidence="1">Belongs to the MinE family.</text>
</comment>
<evidence type="ECO:0000256" key="1">
    <source>
        <dbReference type="ARBA" id="ARBA00008168"/>
    </source>
</evidence>
<dbReference type="AlphaFoldDB" id="A0AA35T5A0"/>
<sequence>MESLQAELTEVLSKYFILEREQVEMEIEREQDSMALVANIPVLGTKVRHPVQA</sequence>
<dbReference type="GO" id="GO:0051301">
    <property type="term" value="P:cell division"/>
    <property type="evidence" value="ECO:0007669"/>
    <property type="project" value="InterPro"/>
</dbReference>
<evidence type="ECO:0000313" key="2">
    <source>
        <dbReference type="EMBL" id="CAI8042020.1"/>
    </source>
</evidence>
<dbReference type="EMBL" id="CASHTH010003231">
    <property type="protein sequence ID" value="CAI8042020.1"/>
    <property type="molecule type" value="Genomic_DNA"/>
</dbReference>
<dbReference type="Proteomes" id="UP001174909">
    <property type="component" value="Unassembled WGS sequence"/>
</dbReference>
<name>A0AA35T5A0_GEOBA</name>
<accession>A0AA35T5A0</accession>
<reference evidence="2" key="1">
    <citation type="submission" date="2023-03" db="EMBL/GenBank/DDBJ databases">
        <authorList>
            <person name="Steffen K."/>
            <person name="Cardenas P."/>
        </authorList>
    </citation>
    <scope>NUCLEOTIDE SEQUENCE</scope>
</reference>
<protein>
    <submittedName>
        <fullName evidence="2">Uncharacterized protein</fullName>
    </submittedName>
</protein>
<keyword evidence="3" id="KW-1185">Reference proteome</keyword>
<comment type="caution">
    <text evidence="2">The sequence shown here is derived from an EMBL/GenBank/DDBJ whole genome shotgun (WGS) entry which is preliminary data.</text>
</comment>
<gene>
    <name evidence="2" type="ORF">GBAR_LOCUS23337</name>
</gene>
<proteinExistence type="inferred from homology"/>
<dbReference type="SUPFAM" id="SSF55229">
    <property type="entry name" value="Cell division protein MinE topological specificity domain"/>
    <property type="match status" value="1"/>
</dbReference>
<evidence type="ECO:0000313" key="3">
    <source>
        <dbReference type="Proteomes" id="UP001174909"/>
    </source>
</evidence>
<dbReference type="Gene3D" id="3.30.1070.10">
    <property type="entry name" value="Cell division topological specificity factor MinE"/>
    <property type="match status" value="1"/>
</dbReference>
<dbReference type="InterPro" id="IPR005527">
    <property type="entry name" value="MinE"/>
</dbReference>
<organism evidence="2 3">
    <name type="scientific">Geodia barretti</name>
    <name type="common">Barrett's horny sponge</name>
    <dbReference type="NCBI Taxonomy" id="519541"/>
    <lineage>
        <taxon>Eukaryota</taxon>
        <taxon>Metazoa</taxon>
        <taxon>Porifera</taxon>
        <taxon>Demospongiae</taxon>
        <taxon>Heteroscleromorpha</taxon>
        <taxon>Tetractinellida</taxon>
        <taxon>Astrophorina</taxon>
        <taxon>Geodiidae</taxon>
        <taxon>Geodia</taxon>
    </lineage>
</organism>